<dbReference type="Proteomes" id="UP000026915">
    <property type="component" value="Chromosome 3"/>
</dbReference>
<sequence>MRISRTPTSKSGLLLNSFDPILCRFFRHLTSGIAKQLMKFEKMILETDPPVNLVKEQQTLSGETVFGVQASDKF</sequence>
<evidence type="ECO:0000313" key="2">
    <source>
        <dbReference type="Proteomes" id="UP000026915"/>
    </source>
</evidence>
<dbReference type="EMBL" id="CM001881">
    <property type="protein sequence ID" value="EOY23207.1"/>
    <property type="molecule type" value="Genomic_DNA"/>
</dbReference>
<name>A0A061G212_THECC</name>
<proteinExistence type="predicted"/>
<dbReference type="AlphaFoldDB" id="A0A061G212"/>
<accession>A0A061G212</accession>
<dbReference type="Gramene" id="EOY23207">
    <property type="protein sequence ID" value="EOY23207"/>
    <property type="gene ID" value="TCM_015181"/>
</dbReference>
<evidence type="ECO:0000313" key="1">
    <source>
        <dbReference type="EMBL" id="EOY23207.1"/>
    </source>
</evidence>
<reference evidence="1 2" key="1">
    <citation type="journal article" date="2013" name="Genome Biol.">
        <title>The genome sequence of the most widely cultivated cacao type and its use to identify candidate genes regulating pod color.</title>
        <authorList>
            <person name="Motamayor J.C."/>
            <person name="Mockaitis K."/>
            <person name="Schmutz J."/>
            <person name="Haiminen N."/>
            <person name="Iii D.L."/>
            <person name="Cornejo O."/>
            <person name="Findley S.D."/>
            <person name="Zheng P."/>
            <person name="Utro F."/>
            <person name="Royaert S."/>
            <person name="Saski C."/>
            <person name="Jenkins J."/>
            <person name="Podicheti R."/>
            <person name="Zhao M."/>
            <person name="Scheffler B.E."/>
            <person name="Stack J.C."/>
            <person name="Feltus F.A."/>
            <person name="Mustiga G.M."/>
            <person name="Amores F."/>
            <person name="Phillips W."/>
            <person name="Marelli J.P."/>
            <person name="May G.D."/>
            <person name="Shapiro H."/>
            <person name="Ma J."/>
            <person name="Bustamante C.D."/>
            <person name="Schnell R.J."/>
            <person name="Main D."/>
            <person name="Gilbert D."/>
            <person name="Parida L."/>
            <person name="Kuhn D.N."/>
        </authorList>
    </citation>
    <scope>NUCLEOTIDE SEQUENCE [LARGE SCALE GENOMIC DNA]</scope>
    <source>
        <strain evidence="2">cv. Matina 1-6</strain>
    </source>
</reference>
<dbReference type="InParanoid" id="A0A061G212"/>
<organism evidence="1 2">
    <name type="scientific">Theobroma cacao</name>
    <name type="common">Cacao</name>
    <name type="synonym">Cocoa</name>
    <dbReference type="NCBI Taxonomy" id="3641"/>
    <lineage>
        <taxon>Eukaryota</taxon>
        <taxon>Viridiplantae</taxon>
        <taxon>Streptophyta</taxon>
        <taxon>Embryophyta</taxon>
        <taxon>Tracheophyta</taxon>
        <taxon>Spermatophyta</taxon>
        <taxon>Magnoliopsida</taxon>
        <taxon>eudicotyledons</taxon>
        <taxon>Gunneridae</taxon>
        <taxon>Pentapetalae</taxon>
        <taxon>rosids</taxon>
        <taxon>malvids</taxon>
        <taxon>Malvales</taxon>
        <taxon>Malvaceae</taxon>
        <taxon>Byttnerioideae</taxon>
        <taxon>Theobroma</taxon>
    </lineage>
</organism>
<keyword evidence="2" id="KW-1185">Reference proteome</keyword>
<gene>
    <name evidence="1" type="ORF">TCM_015181</name>
</gene>
<dbReference type="HOGENOM" id="CLU_2692763_0_0_1"/>
<protein>
    <submittedName>
        <fullName evidence="1">Uncharacterized protein</fullName>
    </submittedName>
</protein>